<dbReference type="InterPro" id="IPR021717">
    <property type="entry name" value="Nucleoporin_Nup160"/>
</dbReference>
<name>A0ABQ8A1N9_BRANA</name>
<evidence type="ECO:0000313" key="2">
    <source>
        <dbReference type="Proteomes" id="UP000824890"/>
    </source>
</evidence>
<feature type="non-terminal residue" evidence="1">
    <location>
        <position position="1"/>
    </location>
</feature>
<dbReference type="PANTHER" id="PTHR21286">
    <property type="entry name" value="NUCLEAR PORE COMPLEX PROTEIN NUP160"/>
    <property type="match status" value="1"/>
</dbReference>
<comment type="caution">
    <text evidence="1">The sequence shown here is derived from an EMBL/GenBank/DDBJ whole genome shotgun (WGS) entry which is preliminary data.</text>
</comment>
<accession>A0ABQ8A1N9</accession>
<dbReference type="Proteomes" id="UP000824890">
    <property type="component" value="Unassembled WGS sequence"/>
</dbReference>
<reference evidence="1 2" key="1">
    <citation type="submission" date="2021-05" db="EMBL/GenBank/DDBJ databases">
        <title>Genome Assembly of Synthetic Allotetraploid Brassica napus Reveals Homoeologous Exchanges between Subgenomes.</title>
        <authorList>
            <person name="Davis J.T."/>
        </authorList>
    </citation>
    <scope>NUCLEOTIDE SEQUENCE [LARGE SCALE GENOMIC DNA]</scope>
    <source>
        <strain evidence="2">cv. Da-Ae</strain>
        <tissue evidence="1">Seedling</tissue>
    </source>
</reference>
<sequence length="130" mass="14216">GENTIEWINISVPSPSDDKRSVVLPSPEENYASSSRVIGEPPISFAWRINQTSPNVLELLPISSMFPLTGIRLAFAHSLCHFAFPFVAQEGSTSAPLVFYPYALTSSGVVYSLNISNVLIMSMLIKLVDN</sequence>
<evidence type="ECO:0000313" key="1">
    <source>
        <dbReference type="EMBL" id="KAH0886383.1"/>
    </source>
</evidence>
<dbReference type="EMBL" id="JAGKQM010000014">
    <property type="protein sequence ID" value="KAH0886383.1"/>
    <property type="molecule type" value="Genomic_DNA"/>
</dbReference>
<organism evidence="1 2">
    <name type="scientific">Brassica napus</name>
    <name type="common">Rape</name>
    <dbReference type="NCBI Taxonomy" id="3708"/>
    <lineage>
        <taxon>Eukaryota</taxon>
        <taxon>Viridiplantae</taxon>
        <taxon>Streptophyta</taxon>
        <taxon>Embryophyta</taxon>
        <taxon>Tracheophyta</taxon>
        <taxon>Spermatophyta</taxon>
        <taxon>Magnoliopsida</taxon>
        <taxon>eudicotyledons</taxon>
        <taxon>Gunneridae</taxon>
        <taxon>Pentapetalae</taxon>
        <taxon>rosids</taxon>
        <taxon>malvids</taxon>
        <taxon>Brassicales</taxon>
        <taxon>Brassicaceae</taxon>
        <taxon>Brassiceae</taxon>
        <taxon>Brassica</taxon>
    </lineage>
</organism>
<protein>
    <submittedName>
        <fullName evidence="1">Uncharacterized protein</fullName>
    </submittedName>
</protein>
<keyword evidence="2" id="KW-1185">Reference proteome</keyword>
<proteinExistence type="predicted"/>
<dbReference type="PANTHER" id="PTHR21286:SF0">
    <property type="entry name" value="NUCLEAR PORE COMPLEX PROTEIN NUP160"/>
    <property type="match status" value="1"/>
</dbReference>
<gene>
    <name evidence="1" type="ORF">HID58_062479</name>
</gene>